<dbReference type="Gene3D" id="1.10.357.10">
    <property type="entry name" value="Tetracycline Repressor, domain 2"/>
    <property type="match status" value="1"/>
</dbReference>
<dbReference type="PRINTS" id="PR00455">
    <property type="entry name" value="HTHTETR"/>
</dbReference>
<dbReference type="InterPro" id="IPR009057">
    <property type="entry name" value="Homeodomain-like_sf"/>
</dbReference>
<gene>
    <name evidence="4" type="ORF">KLA_08281</name>
</gene>
<sequence length="197" mass="23043">MITKKELLECAKANFTKFGSKRITLDELAKTLGISKKTIYVHFKNKETLVNKSVTSLINDYKLDINEIVKNNLNDDILTIILIYKRGFEYLRYFKPSFIFGLKKYYPKAHTTFYNFRHELAFTIIYNLLKNAKEKGQILPNVNLKLVTELYFLNVGTIAFSSDNLFNIYDSDTILKHLIVYNLKGITVKEYANSYYN</sequence>
<organism evidence="4 5">
    <name type="scientific">Cellulophaga geojensis KL-A</name>
    <dbReference type="NCBI Taxonomy" id="1328323"/>
    <lineage>
        <taxon>Bacteria</taxon>
        <taxon>Pseudomonadati</taxon>
        <taxon>Bacteroidota</taxon>
        <taxon>Flavobacteriia</taxon>
        <taxon>Flavobacteriales</taxon>
        <taxon>Flavobacteriaceae</taxon>
        <taxon>Cellulophaga</taxon>
    </lineage>
</organism>
<dbReference type="SUPFAM" id="SSF46689">
    <property type="entry name" value="Homeodomain-like"/>
    <property type="match status" value="1"/>
</dbReference>
<dbReference type="EMBL" id="ARZX01000008">
    <property type="protein sequence ID" value="EWH13782.1"/>
    <property type="molecule type" value="Genomic_DNA"/>
</dbReference>
<dbReference type="InterPro" id="IPR001647">
    <property type="entry name" value="HTH_TetR"/>
</dbReference>
<dbReference type="Proteomes" id="UP000019275">
    <property type="component" value="Unassembled WGS sequence"/>
</dbReference>
<evidence type="ECO:0000256" key="1">
    <source>
        <dbReference type="ARBA" id="ARBA00023125"/>
    </source>
</evidence>
<keyword evidence="5" id="KW-1185">Reference proteome</keyword>
<proteinExistence type="predicted"/>
<feature type="DNA-binding region" description="H-T-H motif" evidence="2">
    <location>
        <begin position="24"/>
        <end position="43"/>
    </location>
</feature>
<dbReference type="PROSITE" id="PS50977">
    <property type="entry name" value="HTH_TETR_2"/>
    <property type="match status" value="1"/>
</dbReference>
<accession>A0ABN0RPI2</accession>
<evidence type="ECO:0000256" key="2">
    <source>
        <dbReference type="PROSITE-ProRule" id="PRU00335"/>
    </source>
</evidence>
<comment type="caution">
    <text evidence="4">The sequence shown here is derived from an EMBL/GenBank/DDBJ whole genome shotgun (WGS) entry which is preliminary data.</text>
</comment>
<dbReference type="RefSeq" id="WP_013621908.1">
    <property type="nucleotide sequence ID" value="NZ_ARZX01000008.1"/>
</dbReference>
<evidence type="ECO:0000313" key="4">
    <source>
        <dbReference type="EMBL" id="EWH13782.1"/>
    </source>
</evidence>
<feature type="domain" description="HTH tetR-type" evidence="3">
    <location>
        <begin position="1"/>
        <end position="61"/>
    </location>
</feature>
<reference evidence="4 5" key="1">
    <citation type="journal article" date="2014" name="Genome Announc.">
        <title>Draft Genome Sequence of the Carrageenan-Degrading Bacterium Cellulophaga sp. Strain KL-A, Isolated from Decaying Marine Algae.</title>
        <authorList>
            <person name="Shan D."/>
            <person name="Ying J."/>
            <person name="Li X."/>
            <person name="Gao Z."/>
            <person name="Wei G."/>
            <person name="Shao Z."/>
        </authorList>
    </citation>
    <scope>NUCLEOTIDE SEQUENCE [LARGE SCALE GENOMIC DNA]</scope>
    <source>
        <strain evidence="4 5">KL-A</strain>
    </source>
</reference>
<dbReference type="Pfam" id="PF00440">
    <property type="entry name" value="TetR_N"/>
    <property type="match status" value="1"/>
</dbReference>
<protein>
    <submittedName>
        <fullName evidence="4">TetR family transcriptional regulator</fullName>
    </submittedName>
</protein>
<keyword evidence="1 2" id="KW-0238">DNA-binding</keyword>
<name>A0ABN0RPI2_9FLAO</name>
<evidence type="ECO:0000259" key="3">
    <source>
        <dbReference type="PROSITE" id="PS50977"/>
    </source>
</evidence>
<evidence type="ECO:0000313" key="5">
    <source>
        <dbReference type="Proteomes" id="UP000019275"/>
    </source>
</evidence>